<organism evidence="1 2">
    <name type="scientific">Scleroderma citrinum Foug A</name>
    <dbReference type="NCBI Taxonomy" id="1036808"/>
    <lineage>
        <taxon>Eukaryota</taxon>
        <taxon>Fungi</taxon>
        <taxon>Dikarya</taxon>
        <taxon>Basidiomycota</taxon>
        <taxon>Agaricomycotina</taxon>
        <taxon>Agaricomycetes</taxon>
        <taxon>Agaricomycetidae</taxon>
        <taxon>Boletales</taxon>
        <taxon>Sclerodermatineae</taxon>
        <taxon>Sclerodermataceae</taxon>
        <taxon>Scleroderma</taxon>
    </lineage>
</organism>
<evidence type="ECO:0008006" key="3">
    <source>
        <dbReference type="Google" id="ProtNLM"/>
    </source>
</evidence>
<evidence type="ECO:0000313" key="2">
    <source>
        <dbReference type="Proteomes" id="UP000053989"/>
    </source>
</evidence>
<dbReference type="EMBL" id="KN822028">
    <property type="protein sequence ID" value="KIM64469.1"/>
    <property type="molecule type" value="Genomic_DNA"/>
</dbReference>
<dbReference type="OrthoDB" id="3264871at2759"/>
<keyword evidence="2" id="KW-1185">Reference proteome</keyword>
<proteinExistence type="predicted"/>
<dbReference type="AlphaFoldDB" id="A0A0C3E7R3"/>
<dbReference type="InParanoid" id="A0A0C3E7R3"/>
<dbReference type="InterPro" id="IPR036691">
    <property type="entry name" value="Endo/exonu/phosph_ase_sf"/>
</dbReference>
<dbReference type="Gene3D" id="3.60.10.10">
    <property type="entry name" value="Endonuclease/exonuclease/phosphatase"/>
    <property type="match status" value="1"/>
</dbReference>
<reference evidence="1 2" key="1">
    <citation type="submission" date="2014-04" db="EMBL/GenBank/DDBJ databases">
        <authorList>
            <consortium name="DOE Joint Genome Institute"/>
            <person name="Kuo A."/>
            <person name="Kohler A."/>
            <person name="Nagy L.G."/>
            <person name="Floudas D."/>
            <person name="Copeland A."/>
            <person name="Barry K.W."/>
            <person name="Cichocki N."/>
            <person name="Veneault-Fourrey C."/>
            <person name="LaButti K."/>
            <person name="Lindquist E.A."/>
            <person name="Lipzen A."/>
            <person name="Lundell T."/>
            <person name="Morin E."/>
            <person name="Murat C."/>
            <person name="Sun H."/>
            <person name="Tunlid A."/>
            <person name="Henrissat B."/>
            <person name="Grigoriev I.V."/>
            <person name="Hibbett D.S."/>
            <person name="Martin F."/>
            <person name="Nordberg H.P."/>
            <person name="Cantor M.N."/>
            <person name="Hua S.X."/>
        </authorList>
    </citation>
    <scope>NUCLEOTIDE SEQUENCE [LARGE SCALE GENOMIC DNA]</scope>
    <source>
        <strain evidence="1 2">Foug A</strain>
    </source>
</reference>
<sequence length="245" mass="28007">MLRSSQLPRPGEPNWISRRAIFLSIPRKHGDTLHLINVYALNDLTQHAHFWAEVTTHWSANHLPHPHLLLGNFNMVEDPIDRVPARSDSEPVSTALRTCRQTLGLQDTWHHSFPDERSFSYISAHNTMSRIDRIYTNSTTGKCLSDWVVECSEVPSDHRMILVRFAPQNAPYIGKGHWSWPVGLLYNKPLNGKIHALGLELQEQMSSLPPNDRMSNVQTLWQSFKNDIKKEATTAAKSQMTKISK</sequence>
<reference evidence="2" key="2">
    <citation type="submission" date="2015-01" db="EMBL/GenBank/DDBJ databases">
        <title>Evolutionary Origins and Diversification of the Mycorrhizal Mutualists.</title>
        <authorList>
            <consortium name="DOE Joint Genome Institute"/>
            <consortium name="Mycorrhizal Genomics Consortium"/>
            <person name="Kohler A."/>
            <person name="Kuo A."/>
            <person name="Nagy L.G."/>
            <person name="Floudas D."/>
            <person name="Copeland A."/>
            <person name="Barry K.W."/>
            <person name="Cichocki N."/>
            <person name="Veneault-Fourrey C."/>
            <person name="LaButti K."/>
            <person name="Lindquist E.A."/>
            <person name="Lipzen A."/>
            <person name="Lundell T."/>
            <person name="Morin E."/>
            <person name="Murat C."/>
            <person name="Riley R."/>
            <person name="Ohm R."/>
            <person name="Sun H."/>
            <person name="Tunlid A."/>
            <person name="Henrissat B."/>
            <person name="Grigoriev I.V."/>
            <person name="Hibbett D.S."/>
            <person name="Martin F."/>
        </authorList>
    </citation>
    <scope>NUCLEOTIDE SEQUENCE [LARGE SCALE GENOMIC DNA]</scope>
    <source>
        <strain evidence="2">Foug A</strain>
    </source>
</reference>
<gene>
    <name evidence="1" type="ORF">SCLCIDRAFT_15235</name>
</gene>
<dbReference type="SUPFAM" id="SSF56219">
    <property type="entry name" value="DNase I-like"/>
    <property type="match status" value="1"/>
</dbReference>
<evidence type="ECO:0000313" key="1">
    <source>
        <dbReference type="EMBL" id="KIM64469.1"/>
    </source>
</evidence>
<name>A0A0C3E7R3_9AGAM</name>
<dbReference type="STRING" id="1036808.A0A0C3E7R3"/>
<dbReference type="Proteomes" id="UP000053989">
    <property type="component" value="Unassembled WGS sequence"/>
</dbReference>
<dbReference type="HOGENOM" id="CLU_049840_2_0_1"/>
<protein>
    <recommendedName>
        <fullName evidence="3">Endonuclease/exonuclease/phosphatase domain-containing protein</fullName>
    </recommendedName>
</protein>
<accession>A0A0C3E7R3</accession>